<dbReference type="SUPFAM" id="SSF55874">
    <property type="entry name" value="ATPase domain of HSP90 chaperone/DNA topoisomerase II/histidine kinase"/>
    <property type="match status" value="1"/>
</dbReference>
<organism evidence="4 5">
    <name type="scientific">Amycolatopsis acidiphila</name>
    <dbReference type="NCBI Taxonomy" id="715473"/>
    <lineage>
        <taxon>Bacteria</taxon>
        <taxon>Bacillati</taxon>
        <taxon>Actinomycetota</taxon>
        <taxon>Actinomycetes</taxon>
        <taxon>Pseudonocardiales</taxon>
        <taxon>Pseudonocardiaceae</taxon>
        <taxon>Amycolatopsis</taxon>
    </lineage>
</organism>
<accession>A0A557ZZ34</accession>
<keyword evidence="1" id="KW-0723">Serine/threonine-protein kinase</keyword>
<dbReference type="AlphaFoldDB" id="A0A557ZZ34"/>
<dbReference type="EMBL" id="VJZA01000083">
    <property type="protein sequence ID" value="TVT17257.1"/>
    <property type="molecule type" value="Genomic_DNA"/>
</dbReference>
<keyword evidence="1" id="KW-0418">Kinase</keyword>
<dbReference type="Proteomes" id="UP000318578">
    <property type="component" value="Unassembled WGS sequence"/>
</dbReference>
<dbReference type="InterPro" id="IPR050267">
    <property type="entry name" value="Anti-sigma-factor_SerPK"/>
</dbReference>
<dbReference type="GO" id="GO:0005524">
    <property type="term" value="F:ATP binding"/>
    <property type="evidence" value="ECO:0007669"/>
    <property type="project" value="UniProtKB-KW"/>
</dbReference>
<dbReference type="InterPro" id="IPR003594">
    <property type="entry name" value="HATPase_dom"/>
</dbReference>
<dbReference type="PANTHER" id="PTHR35526:SF3">
    <property type="entry name" value="ANTI-SIGMA-F FACTOR RSBW"/>
    <property type="match status" value="1"/>
</dbReference>
<evidence type="ECO:0000256" key="2">
    <source>
        <dbReference type="SAM" id="MobiDB-lite"/>
    </source>
</evidence>
<dbReference type="CDD" id="cd16936">
    <property type="entry name" value="HATPase_RsbW-like"/>
    <property type="match status" value="1"/>
</dbReference>
<gene>
    <name evidence="4" type="ORF">FNH06_32165</name>
</gene>
<dbReference type="Pfam" id="PF13581">
    <property type="entry name" value="HATPase_c_2"/>
    <property type="match status" value="1"/>
</dbReference>
<keyword evidence="4" id="KW-0067">ATP-binding</keyword>
<evidence type="ECO:0000313" key="4">
    <source>
        <dbReference type="EMBL" id="TVT17257.1"/>
    </source>
</evidence>
<reference evidence="4 5" key="1">
    <citation type="submission" date="2019-07" db="EMBL/GenBank/DDBJ databases">
        <title>New species of Amycolatopsis and Streptomyces.</title>
        <authorList>
            <person name="Duangmal K."/>
            <person name="Teo W.F.A."/>
            <person name="Lipun K."/>
        </authorList>
    </citation>
    <scope>NUCLEOTIDE SEQUENCE [LARGE SCALE GENOMIC DNA]</scope>
    <source>
        <strain evidence="4 5">JCM 30562</strain>
    </source>
</reference>
<dbReference type="OrthoDB" id="3527613at2"/>
<dbReference type="Gene3D" id="3.30.565.10">
    <property type="entry name" value="Histidine kinase-like ATPase, C-terminal domain"/>
    <property type="match status" value="1"/>
</dbReference>
<feature type="region of interest" description="Disordered" evidence="2">
    <location>
        <begin position="1"/>
        <end position="59"/>
    </location>
</feature>
<dbReference type="InterPro" id="IPR036890">
    <property type="entry name" value="HATPase_C_sf"/>
</dbReference>
<sequence length="180" mass="19231">MPSQDGEAARPRTATRGCRGKPDSFSRLEVSERNCPSVRRVPHLSRKSEAPPSTGRVRRLGTHLPAAAGSPREARSFVAAALTSWGVSGEQAGDLVLVASELVTNAFEHGSGSIALRLRLSGRCLLLEVRDSSPADPVLRHPPPGSTRGRGLPMIQALSSAWGHRRAGEGKWVWAEFALA</sequence>
<evidence type="ECO:0000256" key="1">
    <source>
        <dbReference type="ARBA" id="ARBA00022527"/>
    </source>
</evidence>
<feature type="compositionally biased region" description="Basic and acidic residues" evidence="2">
    <location>
        <begin position="20"/>
        <end position="32"/>
    </location>
</feature>
<dbReference type="GO" id="GO:0004674">
    <property type="term" value="F:protein serine/threonine kinase activity"/>
    <property type="evidence" value="ECO:0007669"/>
    <property type="project" value="UniProtKB-KW"/>
</dbReference>
<protein>
    <submittedName>
        <fullName evidence="4">ATP-binding protein</fullName>
    </submittedName>
</protein>
<proteinExistence type="predicted"/>
<dbReference type="PANTHER" id="PTHR35526">
    <property type="entry name" value="ANTI-SIGMA-F FACTOR RSBW-RELATED"/>
    <property type="match status" value="1"/>
</dbReference>
<keyword evidence="5" id="KW-1185">Reference proteome</keyword>
<evidence type="ECO:0000313" key="5">
    <source>
        <dbReference type="Proteomes" id="UP000318578"/>
    </source>
</evidence>
<keyword evidence="1" id="KW-0808">Transferase</keyword>
<evidence type="ECO:0000259" key="3">
    <source>
        <dbReference type="Pfam" id="PF13581"/>
    </source>
</evidence>
<comment type="caution">
    <text evidence="4">The sequence shown here is derived from an EMBL/GenBank/DDBJ whole genome shotgun (WGS) entry which is preliminary data.</text>
</comment>
<name>A0A557ZZ34_9PSEU</name>
<keyword evidence="4" id="KW-0547">Nucleotide-binding</keyword>
<feature type="domain" description="Histidine kinase/HSP90-like ATPase" evidence="3">
    <location>
        <begin position="65"/>
        <end position="175"/>
    </location>
</feature>